<evidence type="ECO:0000313" key="5">
    <source>
        <dbReference type="EMBL" id="EDQ03077.1"/>
    </source>
</evidence>
<dbReference type="SMART" id="SM00895">
    <property type="entry name" value="FCD"/>
    <property type="match status" value="1"/>
</dbReference>
<dbReference type="RefSeq" id="WP_007121344.1">
    <property type="nucleotide sequence ID" value="NZ_ABID01000047.1"/>
</dbReference>
<name>A0ABP2D486_9RHOB</name>
<evidence type="ECO:0000256" key="3">
    <source>
        <dbReference type="ARBA" id="ARBA00023163"/>
    </source>
</evidence>
<gene>
    <name evidence="5" type="ORF">OIHEL45_16856</name>
</gene>
<dbReference type="Pfam" id="PF07729">
    <property type="entry name" value="FCD"/>
    <property type="match status" value="1"/>
</dbReference>
<accession>A0ABP2D486</accession>
<reference evidence="5 6" key="1">
    <citation type="submission" date="2007-11" db="EMBL/GenBank/DDBJ databases">
        <authorList>
            <person name="Wagner-Dobler I."/>
            <person name="Ferriera S."/>
            <person name="Johnson J."/>
            <person name="Kravitz S."/>
            <person name="Beeson K."/>
            <person name="Sutton G."/>
            <person name="Rogers Y.-H."/>
            <person name="Friedman R."/>
            <person name="Frazier M."/>
            <person name="Venter J.C."/>
        </authorList>
    </citation>
    <scope>NUCLEOTIDE SEQUENCE [LARGE SCALE GENOMIC DNA]</scope>
    <source>
        <strain evidence="5 6">HEL-45</strain>
    </source>
</reference>
<evidence type="ECO:0000313" key="6">
    <source>
        <dbReference type="Proteomes" id="UP000003257"/>
    </source>
</evidence>
<dbReference type="InterPro" id="IPR008920">
    <property type="entry name" value="TF_FadR/GntR_C"/>
</dbReference>
<dbReference type="EMBL" id="ABID01000047">
    <property type="protein sequence ID" value="EDQ03077.1"/>
    <property type="molecule type" value="Genomic_DNA"/>
</dbReference>
<sequence length="129" mass="14292">MARRGVEIMIAELAVAEATDAALDGVESYLKHADSDLVRTKLAHAIDLEFEKKVAWATGNPYVAALQDEAHRYFRAVWEAEKIMPHSADVRSAQHWEILASLRARDSKRAVELMTAHLDAQGLGNNPSN</sequence>
<dbReference type="Proteomes" id="UP000003257">
    <property type="component" value="Unassembled WGS sequence"/>
</dbReference>
<dbReference type="Gene3D" id="1.20.120.530">
    <property type="entry name" value="GntR ligand-binding domain-like"/>
    <property type="match status" value="1"/>
</dbReference>
<evidence type="ECO:0000256" key="2">
    <source>
        <dbReference type="ARBA" id="ARBA00023125"/>
    </source>
</evidence>
<dbReference type="InterPro" id="IPR011711">
    <property type="entry name" value="GntR_C"/>
</dbReference>
<protein>
    <recommendedName>
        <fullName evidence="4">GntR C-terminal domain-containing protein</fullName>
    </recommendedName>
</protein>
<organism evidence="5 6">
    <name type="scientific">Sulfitobacter indolifex HEL-45</name>
    <dbReference type="NCBI Taxonomy" id="391624"/>
    <lineage>
        <taxon>Bacteria</taxon>
        <taxon>Pseudomonadati</taxon>
        <taxon>Pseudomonadota</taxon>
        <taxon>Alphaproteobacteria</taxon>
        <taxon>Rhodobacterales</taxon>
        <taxon>Roseobacteraceae</taxon>
        <taxon>Sulfitobacter</taxon>
    </lineage>
</organism>
<dbReference type="SUPFAM" id="SSF48008">
    <property type="entry name" value="GntR ligand-binding domain-like"/>
    <property type="match status" value="1"/>
</dbReference>
<keyword evidence="3" id="KW-0804">Transcription</keyword>
<proteinExistence type="predicted"/>
<keyword evidence="1" id="KW-0805">Transcription regulation</keyword>
<keyword evidence="2" id="KW-0238">DNA-binding</keyword>
<evidence type="ECO:0000259" key="4">
    <source>
        <dbReference type="SMART" id="SM00895"/>
    </source>
</evidence>
<comment type="caution">
    <text evidence="5">The sequence shown here is derived from an EMBL/GenBank/DDBJ whole genome shotgun (WGS) entry which is preliminary data.</text>
</comment>
<feature type="domain" description="GntR C-terminal" evidence="4">
    <location>
        <begin position="2"/>
        <end position="120"/>
    </location>
</feature>
<keyword evidence="6" id="KW-1185">Reference proteome</keyword>
<evidence type="ECO:0000256" key="1">
    <source>
        <dbReference type="ARBA" id="ARBA00023015"/>
    </source>
</evidence>